<evidence type="ECO:0000256" key="3">
    <source>
        <dbReference type="ARBA" id="ARBA00012132"/>
    </source>
</evidence>
<feature type="transmembrane region" description="Helical" evidence="10">
    <location>
        <begin position="274"/>
        <end position="291"/>
    </location>
</feature>
<dbReference type="EC" id="2.7.1.108" evidence="3"/>
<sequence length="343" mass="37033">MAGKPGFETRCIVTWGVLGTSLVVLGYTLAWLFSAREPVTYLLALVLSNTSRNSPLSIALFWVISLVPALWLSPSPTSTGVTANPGDNGDVKRRTEFRVVGLRVRQITARKWYHLLAVILFSPGIILQPRFQALALIIALVLFCCVECVRLARLWPLADLLQAYLSRYLDSREKGPLIVSHTYLLLGITLPLLLSLLLLESSKPMSSSTPTWASSLVSDHLLGSPDSGAHAVLGLSGVISLGIGDTFASVVGINIGRRFLPGIPGTKKSLEGTLGAFGSMCAFSYAAVYLTRQLVPVTITIIVTLTSFLTAVLEAVTDQMDNLYLPAYFFTWSLLGMVVMGAS</sequence>
<dbReference type="EMBL" id="HBHP01025372">
    <property type="protein sequence ID" value="CAD9771752.1"/>
    <property type="molecule type" value="Transcribed_RNA"/>
</dbReference>
<organism evidence="11">
    <name type="scientific">Lotharella oceanica</name>
    <dbReference type="NCBI Taxonomy" id="641309"/>
    <lineage>
        <taxon>Eukaryota</taxon>
        <taxon>Sar</taxon>
        <taxon>Rhizaria</taxon>
        <taxon>Cercozoa</taxon>
        <taxon>Chlorarachniophyceae</taxon>
        <taxon>Lotharella</taxon>
    </lineage>
</organism>
<dbReference type="AlphaFoldDB" id="A0A7S2TXL3"/>
<gene>
    <name evidence="11" type="ORF">LSP00402_LOCUS15742</name>
</gene>
<feature type="transmembrane region" description="Helical" evidence="10">
    <location>
        <begin position="134"/>
        <end position="156"/>
    </location>
</feature>
<proteinExistence type="inferred from homology"/>
<keyword evidence="8 10" id="KW-1133">Transmembrane helix</keyword>
<evidence type="ECO:0000256" key="9">
    <source>
        <dbReference type="ARBA" id="ARBA00023136"/>
    </source>
</evidence>
<evidence type="ECO:0000256" key="1">
    <source>
        <dbReference type="ARBA" id="ARBA00004477"/>
    </source>
</evidence>
<keyword evidence="4" id="KW-0808">Transferase</keyword>
<evidence type="ECO:0000256" key="10">
    <source>
        <dbReference type="SAM" id="Phobius"/>
    </source>
</evidence>
<feature type="transmembrane region" description="Helical" evidence="10">
    <location>
        <begin position="323"/>
        <end position="342"/>
    </location>
</feature>
<accession>A0A7S2TXL3</accession>
<evidence type="ECO:0000256" key="8">
    <source>
        <dbReference type="ARBA" id="ARBA00022989"/>
    </source>
</evidence>
<feature type="transmembrane region" description="Helical" evidence="10">
    <location>
        <begin position="297"/>
        <end position="316"/>
    </location>
</feature>
<evidence type="ECO:0000313" key="11">
    <source>
        <dbReference type="EMBL" id="CAD9771752.1"/>
    </source>
</evidence>
<evidence type="ECO:0000256" key="5">
    <source>
        <dbReference type="ARBA" id="ARBA00022692"/>
    </source>
</evidence>
<dbReference type="GO" id="GO:0004168">
    <property type="term" value="F:dolichol kinase activity"/>
    <property type="evidence" value="ECO:0007669"/>
    <property type="project" value="UniProtKB-EC"/>
</dbReference>
<dbReference type="InterPro" id="IPR032974">
    <property type="entry name" value="Polypren_kinase"/>
</dbReference>
<comment type="similarity">
    <text evidence="2">Belongs to the polyprenol kinase family.</text>
</comment>
<dbReference type="PANTHER" id="PTHR13205">
    <property type="entry name" value="TRANSMEMBRANE PROTEIN 15-RELATED"/>
    <property type="match status" value="1"/>
</dbReference>
<comment type="subcellular location">
    <subcellularLocation>
        <location evidence="1">Endoplasmic reticulum membrane</location>
        <topology evidence="1">Multi-pass membrane protein</topology>
    </subcellularLocation>
</comment>
<dbReference type="GO" id="GO:0005789">
    <property type="term" value="C:endoplasmic reticulum membrane"/>
    <property type="evidence" value="ECO:0007669"/>
    <property type="project" value="UniProtKB-SubCell"/>
</dbReference>
<dbReference type="PANTHER" id="PTHR13205:SF15">
    <property type="entry name" value="DOLICHOL KINASE"/>
    <property type="match status" value="1"/>
</dbReference>
<evidence type="ECO:0000256" key="6">
    <source>
        <dbReference type="ARBA" id="ARBA00022777"/>
    </source>
</evidence>
<feature type="transmembrane region" description="Helical" evidence="10">
    <location>
        <begin position="112"/>
        <end position="128"/>
    </location>
</feature>
<protein>
    <recommendedName>
        <fullName evidence="3">dolichol kinase</fullName>
        <ecNumber evidence="3">2.7.1.108</ecNumber>
    </recommendedName>
</protein>
<feature type="transmembrane region" description="Helical" evidence="10">
    <location>
        <begin position="54"/>
        <end position="72"/>
    </location>
</feature>
<keyword evidence="5 10" id="KW-0812">Transmembrane</keyword>
<keyword evidence="6" id="KW-0418">Kinase</keyword>
<name>A0A7S2TXL3_9EUKA</name>
<feature type="transmembrane region" description="Helical" evidence="10">
    <location>
        <begin position="177"/>
        <end position="199"/>
    </location>
</feature>
<feature type="transmembrane region" description="Helical" evidence="10">
    <location>
        <begin position="12"/>
        <end position="34"/>
    </location>
</feature>
<evidence type="ECO:0000256" key="7">
    <source>
        <dbReference type="ARBA" id="ARBA00022824"/>
    </source>
</evidence>
<feature type="transmembrane region" description="Helical" evidence="10">
    <location>
        <begin position="231"/>
        <end position="253"/>
    </location>
</feature>
<evidence type="ECO:0000256" key="4">
    <source>
        <dbReference type="ARBA" id="ARBA00022679"/>
    </source>
</evidence>
<keyword evidence="7" id="KW-0256">Endoplasmic reticulum</keyword>
<dbReference type="GO" id="GO:0043048">
    <property type="term" value="P:dolichyl monophosphate biosynthetic process"/>
    <property type="evidence" value="ECO:0007669"/>
    <property type="project" value="TreeGrafter"/>
</dbReference>
<reference evidence="11" key="1">
    <citation type="submission" date="2021-01" db="EMBL/GenBank/DDBJ databases">
        <authorList>
            <person name="Corre E."/>
            <person name="Pelletier E."/>
            <person name="Niang G."/>
            <person name="Scheremetjew M."/>
            <person name="Finn R."/>
            <person name="Kale V."/>
            <person name="Holt S."/>
            <person name="Cochrane G."/>
            <person name="Meng A."/>
            <person name="Brown T."/>
            <person name="Cohen L."/>
        </authorList>
    </citation>
    <scope>NUCLEOTIDE SEQUENCE</scope>
    <source>
        <strain evidence="11">CCMP622</strain>
    </source>
</reference>
<keyword evidence="9 10" id="KW-0472">Membrane</keyword>
<evidence type="ECO:0000256" key="2">
    <source>
        <dbReference type="ARBA" id="ARBA00010794"/>
    </source>
</evidence>